<protein>
    <submittedName>
        <fullName evidence="8">Tumor necrosis factor ligand superfamily member 15</fullName>
    </submittedName>
</protein>
<comment type="similarity">
    <text evidence="2">Belongs to the tumor necrosis factor family.</text>
</comment>
<evidence type="ECO:0000313" key="8">
    <source>
        <dbReference type="RefSeq" id="XP_054853293.1"/>
    </source>
</evidence>
<sequence length="229" mass="25775">MDRAAELPLQSSAFWPARHSCRRNSQGKNFGCLLAFCLLSVFMLALPVCYLLGRHFSEPQACKAEERAGRVPEFQKQTAPERKPRAHLIVSGNQELACEQQEFTVLKWKYGSSLKSNMNYTNGYLVISKSGDYFVYAQVTFRNHSLEKDNCSMVTHVTQTISRITSGYPRPITLLSSRSSIEKTLTWTHASYLGGVAKLNANDKLLVNVSNTKLVHTEPEQTFFGAFLI</sequence>
<feature type="domain" description="THD" evidence="6">
    <location>
        <begin position="84"/>
        <end position="229"/>
    </location>
</feature>
<dbReference type="AlphaFoldDB" id="A0AA97LER5"/>
<proteinExistence type="inferred from homology"/>
<keyword evidence="5" id="KW-1133">Transmembrane helix</keyword>
<dbReference type="CTD" id="9966"/>
<evidence type="ECO:0000313" key="7">
    <source>
        <dbReference type="Proteomes" id="UP001190640"/>
    </source>
</evidence>
<evidence type="ECO:0000256" key="2">
    <source>
        <dbReference type="ARBA" id="ARBA00008670"/>
    </source>
</evidence>
<dbReference type="Pfam" id="PF00229">
    <property type="entry name" value="TNF"/>
    <property type="match status" value="1"/>
</dbReference>
<keyword evidence="4 5" id="KW-0472">Membrane</keyword>
<dbReference type="GO" id="GO:0005125">
    <property type="term" value="F:cytokine activity"/>
    <property type="evidence" value="ECO:0007669"/>
    <property type="project" value="UniProtKB-KW"/>
</dbReference>
<name>A0AA97LER5_EUBMA</name>
<dbReference type="PRINTS" id="PR01234">
    <property type="entry name" value="TNECROSISFCT"/>
</dbReference>
<dbReference type="KEGG" id="emc:129341952"/>
<dbReference type="RefSeq" id="XP_054853293.1">
    <property type="nucleotide sequence ID" value="XM_054997318.1"/>
</dbReference>
<dbReference type="GO" id="GO:0005615">
    <property type="term" value="C:extracellular space"/>
    <property type="evidence" value="ECO:0007669"/>
    <property type="project" value="UniProtKB-KW"/>
</dbReference>
<evidence type="ECO:0000256" key="5">
    <source>
        <dbReference type="SAM" id="Phobius"/>
    </source>
</evidence>
<dbReference type="PANTHER" id="PTHR11471:SF24">
    <property type="entry name" value="TUMOR NECROSIS FACTOR LIGAND SUPERFAMILY MEMBER 15"/>
    <property type="match status" value="1"/>
</dbReference>
<gene>
    <name evidence="8" type="primary">TNFSF15</name>
</gene>
<reference evidence="8" key="1">
    <citation type="submission" date="2025-08" db="UniProtKB">
        <authorList>
            <consortium name="RefSeq"/>
        </authorList>
    </citation>
    <scope>IDENTIFICATION</scope>
    <source>
        <tissue evidence="8">Blood</tissue>
    </source>
</reference>
<dbReference type="InterPro" id="IPR008983">
    <property type="entry name" value="Tumour_necrosis_fac-like_dom"/>
</dbReference>
<evidence type="ECO:0000256" key="1">
    <source>
        <dbReference type="ARBA" id="ARBA00004370"/>
    </source>
</evidence>
<dbReference type="PROSITE" id="PS50049">
    <property type="entry name" value="THD_2"/>
    <property type="match status" value="1"/>
</dbReference>
<organism evidence="7 8">
    <name type="scientific">Eublepharis macularius</name>
    <name type="common">Leopard gecko</name>
    <name type="synonym">Cyrtodactylus macularius</name>
    <dbReference type="NCBI Taxonomy" id="481883"/>
    <lineage>
        <taxon>Eukaryota</taxon>
        <taxon>Metazoa</taxon>
        <taxon>Chordata</taxon>
        <taxon>Craniata</taxon>
        <taxon>Vertebrata</taxon>
        <taxon>Euteleostomi</taxon>
        <taxon>Lepidosauria</taxon>
        <taxon>Squamata</taxon>
        <taxon>Bifurcata</taxon>
        <taxon>Gekkota</taxon>
        <taxon>Eublepharidae</taxon>
        <taxon>Eublepharinae</taxon>
        <taxon>Eublepharis</taxon>
    </lineage>
</organism>
<keyword evidence="7" id="KW-1185">Reference proteome</keyword>
<evidence type="ECO:0000259" key="6">
    <source>
        <dbReference type="PROSITE" id="PS50049"/>
    </source>
</evidence>
<dbReference type="GO" id="GO:0005164">
    <property type="term" value="F:tumor necrosis factor receptor binding"/>
    <property type="evidence" value="ECO:0007669"/>
    <property type="project" value="InterPro"/>
</dbReference>
<feature type="transmembrane region" description="Helical" evidence="5">
    <location>
        <begin position="30"/>
        <end position="53"/>
    </location>
</feature>
<dbReference type="GO" id="GO:0006955">
    <property type="term" value="P:immune response"/>
    <property type="evidence" value="ECO:0007669"/>
    <property type="project" value="InterPro"/>
</dbReference>
<dbReference type="CDD" id="cd00184">
    <property type="entry name" value="TNF"/>
    <property type="match status" value="1"/>
</dbReference>
<evidence type="ECO:0000256" key="3">
    <source>
        <dbReference type="ARBA" id="ARBA00022514"/>
    </source>
</evidence>
<dbReference type="PANTHER" id="PTHR11471">
    <property type="entry name" value="TUMOR NECROSIS FACTOR FAMILY MEMBER"/>
    <property type="match status" value="1"/>
</dbReference>
<dbReference type="GO" id="GO:0016020">
    <property type="term" value="C:membrane"/>
    <property type="evidence" value="ECO:0007669"/>
    <property type="project" value="UniProtKB-SubCell"/>
</dbReference>
<dbReference type="InterPro" id="IPR006053">
    <property type="entry name" value="TNF"/>
</dbReference>
<keyword evidence="5" id="KW-0812">Transmembrane</keyword>
<keyword evidence="3" id="KW-0202">Cytokine</keyword>
<dbReference type="SUPFAM" id="SSF49842">
    <property type="entry name" value="TNF-like"/>
    <property type="match status" value="1"/>
</dbReference>
<comment type="subcellular location">
    <subcellularLocation>
        <location evidence="1">Membrane</location>
    </subcellularLocation>
</comment>
<dbReference type="InterPro" id="IPR006052">
    <property type="entry name" value="TNF_dom"/>
</dbReference>
<dbReference type="SMART" id="SM00207">
    <property type="entry name" value="TNF"/>
    <property type="match status" value="1"/>
</dbReference>
<dbReference type="Proteomes" id="UP001190640">
    <property type="component" value="Chromosome 14"/>
</dbReference>
<accession>A0AA97LER5</accession>
<evidence type="ECO:0000256" key="4">
    <source>
        <dbReference type="ARBA" id="ARBA00023136"/>
    </source>
</evidence>
<dbReference type="Gene3D" id="2.60.120.40">
    <property type="match status" value="1"/>
</dbReference>
<dbReference type="GeneID" id="129341952"/>